<accession>A0A835VXV9</accession>
<feature type="transmembrane region" description="Helical" evidence="1">
    <location>
        <begin position="59"/>
        <end position="81"/>
    </location>
</feature>
<keyword evidence="1" id="KW-0812">Transmembrane</keyword>
<proteinExistence type="predicted"/>
<keyword evidence="1" id="KW-0472">Membrane</keyword>
<name>A0A835VXV9_CHLIN</name>
<organism evidence="2 3">
    <name type="scientific">Chlamydomonas incerta</name>
    <dbReference type="NCBI Taxonomy" id="51695"/>
    <lineage>
        <taxon>Eukaryota</taxon>
        <taxon>Viridiplantae</taxon>
        <taxon>Chlorophyta</taxon>
        <taxon>core chlorophytes</taxon>
        <taxon>Chlorophyceae</taxon>
        <taxon>CS clade</taxon>
        <taxon>Chlamydomonadales</taxon>
        <taxon>Chlamydomonadaceae</taxon>
        <taxon>Chlamydomonas</taxon>
    </lineage>
</organism>
<evidence type="ECO:0000313" key="3">
    <source>
        <dbReference type="Proteomes" id="UP000650467"/>
    </source>
</evidence>
<feature type="transmembrane region" description="Helical" evidence="1">
    <location>
        <begin position="6"/>
        <end position="27"/>
    </location>
</feature>
<evidence type="ECO:0000313" key="2">
    <source>
        <dbReference type="EMBL" id="KAG2429056.1"/>
    </source>
</evidence>
<feature type="transmembrane region" description="Helical" evidence="1">
    <location>
        <begin position="612"/>
        <end position="634"/>
    </location>
</feature>
<comment type="caution">
    <text evidence="2">The sequence shown here is derived from an EMBL/GenBank/DDBJ whole genome shotgun (WGS) entry which is preliminary data.</text>
</comment>
<dbReference type="OrthoDB" id="535943at2759"/>
<dbReference type="PANTHER" id="PTHR31414">
    <property type="entry name" value="TRANSMEMBRANE PROTEIN DDB_G0292058"/>
    <property type="match status" value="1"/>
</dbReference>
<dbReference type="AlphaFoldDB" id="A0A835VXV9"/>
<gene>
    <name evidence="2" type="ORF">HXX76_011297</name>
</gene>
<feature type="transmembrane region" description="Helical" evidence="1">
    <location>
        <begin position="641"/>
        <end position="667"/>
    </location>
</feature>
<reference evidence="2" key="1">
    <citation type="journal article" date="2020" name="bioRxiv">
        <title>Comparative genomics of Chlamydomonas.</title>
        <authorList>
            <person name="Craig R.J."/>
            <person name="Hasan A.R."/>
            <person name="Ness R.W."/>
            <person name="Keightley P.D."/>
        </authorList>
    </citation>
    <scope>NUCLEOTIDE SEQUENCE</scope>
    <source>
        <strain evidence="2">SAG 7.73</strain>
    </source>
</reference>
<evidence type="ECO:0000256" key="1">
    <source>
        <dbReference type="SAM" id="Phobius"/>
    </source>
</evidence>
<dbReference type="Proteomes" id="UP000650467">
    <property type="component" value="Unassembled WGS sequence"/>
</dbReference>
<keyword evidence="1" id="KW-1133">Transmembrane helix</keyword>
<dbReference type="GO" id="GO:0016020">
    <property type="term" value="C:membrane"/>
    <property type="evidence" value="ECO:0007669"/>
    <property type="project" value="TreeGrafter"/>
</dbReference>
<protein>
    <submittedName>
        <fullName evidence="2">Uncharacterized protein</fullName>
    </submittedName>
</protein>
<dbReference type="InterPro" id="IPR040283">
    <property type="entry name" value="DDB_G0292058-like"/>
</dbReference>
<dbReference type="PANTHER" id="PTHR31414:SF18">
    <property type="entry name" value="TRANSMEMBRANE PROTEIN-RELATED"/>
    <property type="match status" value="1"/>
</dbReference>
<sequence>MPQVIANIIFFAMAVLTLLGFLLWRLFRRCCMCCCMRESCATKRGASDPKQVLSGWGYWITKILILLLALTAFCFMIAGMATAEKDLVVKVWQPLNRLTAYLTNTTNTMDSLIQSLNGVNPILNNLTSIANNDINFASIKGNLNSISTFLDLPAANPNTIDGALRDLDTSVASARSQMAALRASMAAQQPNTTAFANGMGPLSTAVSTFTDYSNKLTTLNTQFATLTATASTPYSPTALANAMAAVNLTSWRPNVDAMVAALDVWRYVKDTQALSTLANAARDLNTLVSDIKNSKLPAASNAITNFLSAWSTYGPAFGALIARVDSIQATVVALDAGSTASVNRLRTINANITALLATSPTPATLAANLNSLSTELSLGPIGSLVTDLNNLQNAIANVPDASLNGARTTIAAVKAALDALAPKKDATATALTTYTGAQNNLNLNNLKGTVSGAGFSAELANTAQGAAATAASNANVLAMQTAVNSGGLVSTSANIKNNLATQLTTLDSATASLNSRISTPLSTYTSLTSSVVGIYNGLPTPKSREVASVTSTVNDVENDMVTVPGTVRSDVTSIQSKFGNGVNDLRNKVIKKVDDFQTKNQKTLDSADKNRYIATVVLFAISAFFVLLLFLFVAINCPWGIGCAIVLCLVMTILLYLLSVLFAVGLVGAQDGCYYTETVALNAIGNNSNIQPIMRYYILDSNTNVSVKSVLKTANLVDVDSVTGKVTDQANAILNNITATYAPRPKLQTVLDGVTGFINNTLARVDDLLAMAGAQNVRPIYVEVKEFPCCDLAGNAGKTWVVLTFGGWLIMLAVQISFGHLSRLDQLPQSGCCGCKPLLLRRLGAQVHPEGGIEDPEKGHVDSDGAVKAVVLAAPPAMAMGAGGGMMLAADGTASAPPAYAAYPPAAVAMDPYTGAPVDAYTGAPVDPYTGMAMVPTTPPPPPVMPPPAATQ</sequence>
<dbReference type="EMBL" id="JAEHOC010000032">
    <property type="protein sequence ID" value="KAG2429056.1"/>
    <property type="molecule type" value="Genomic_DNA"/>
</dbReference>
<keyword evidence="3" id="KW-1185">Reference proteome</keyword>